<dbReference type="GO" id="GO:0008541">
    <property type="term" value="C:proteasome regulatory particle, lid subcomplex"/>
    <property type="evidence" value="ECO:0007669"/>
    <property type="project" value="UniProtKB-UniRule"/>
</dbReference>
<dbReference type="SMART" id="SM01385">
    <property type="entry name" value="DSS1_SEM1"/>
    <property type="match status" value="1"/>
</dbReference>
<dbReference type="AlphaFoldDB" id="A0AAW1T3U6"/>
<sequence length="76" mass="8494">MVETEAQKQKPHLEDEDLFEEFLLEEGEQGGSPRGGSPQATARAAAEGHLWEADWDDEDVGTDFMHQLQQQLAKIA</sequence>
<comment type="similarity">
    <text evidence="1 2">Belongs to the DSS1/SEM1 family.</text>
</comment>
<comment type="function">
    <text evidence="2">Component of the 26S proteasome, a multiprotein complex involved in the ATP-dependent degradation of ubiquitinated proteins.</text>
</comment>
<comment type="caution">
    <text evidence="4">The sequence shown here is derived from an EMBL/GenBank/DDBJ whole genome shotgun (WGS) entry which is preliminary data.</text>
</comment>
<dbReference type="InterPro" id="IPR007834">
    <property type="entry name" value="DSS1_SEM1"/>
</dbReference>
<dbReference type="GO" id="GO:0043248">
    <property type="term" value="P:proteasome assembly"/>
    <property type="evidence" value="ECO:0007669"/>
    <property type="project" value="UniProtKB-UniRule"/>
</dbReference>
<comment type="subcellular location">
    <subcellularLocation>
        <location evidence="2">Nucleus</location>
    </subcellularLocation>
</comment>
<accession>A0AAW1T3U6</accession>
<feature type="region of interest" description="Disordered" evidence="3">
    <location>
        <begin position="26"/>
        <end position="47"/>
    </location>
</feature>
<keyword evidence="2" id="KW-0647">Proteasome</keyword>
<organism evidence="4 5">
    <name type="scientific">Apatococcus fuscideae</name>
    <dbReference type="NCBI Taxonomy" id="2026836"/>
    <lineage>
        <taxon>Eukaryota</taxon>
        <taxon>Viridiplantae</taxon>
        <taxon>Chlorophyta</taxon>
        <taxon>core chlorophytes</taxon>
        <taxon>Trebouxiophyceae</taxon>
        <taxon>Chlorellales</taxon>
        <taxon>Chlorellaceae</taxon>
        <taxon>Apatococcus</taxon>
    </lineage>
</organism>
<dbReference type="PANTHER" id="PTHR16771">
    <property type="entry name" value="26 PROTEASOME COMPLEX SUBUNIT DSS1"/>
    <property type="match status" value="1"/>
</dbReference>
<dbReference type="Pfam" id="PF05160">
    <property type="entry name" value="DSS1_SEM1"/>
    <property type="match status" value="1"/>
</dbReference>
<dbReference type="PANTHER" id="PTHR16771:SF0">
    <property type="entry name" value="26S PROTEASOME COMPLEX SUBUNIT SEM1"/>
    <property type="match status" value="1"/>
</dbReference>
<gene>
    <name evidence="4" type="ORF">WJX84_005352</name>
</gene>
<evidence type="ECO:0000256" key="2">
    <source>
        <dbReference type="RuleBase" id="RU369057"/>
    </source>
</evidence>
<evidence type="ECO:0000313" key="4">
    <source>
        <dbReference type="EMBL" id="KAK9863955.1"/>
    </source>
</evidence>
<reference evidence="4 5" key="1">
    <citation type="journal article" date="2024" name="Nat. Commun.">
        <title>Phylogenomics reveals the evolutionary origins of lichenization in chlorophyte algae.</title>
        <authorList>
            <person name="Puginier C."/>
            <person name="Libourel C."/>
            <person name="Otte J."/>
            <person name="Skaloud P."/>
            <person name="Haon M."/>
            <person name="Grisel S."/>
            <person name="Petersen M."/>
            <person name="Berrin J.G."/>
            <person name="Delaux P.M."/>
            <person name="Dal Grande F."/>
            <person name="Keller J."/>
        </authorList>
    </citation>
    <scope>NUCLEOTIDE SEQUENCE [LARGE SCALE GENOMIC DNA]</scope>
    <source>
        <strain evidence="4 5">SAG 2523</strain>
    </source>
</reference>
<keyword evidence="2" id="KW-0539">Nucleus</keyword>
<proteinExistence type="inferred from homology"/>
<keyword evidence="5" id="KW-1185">Reference proteome</keyword>
<dbReference type="GO" id="GO:0000724">
    <property type="term" value="P:double-strand break repair via homologous recombination"/>
    <property type="evidence" value="ECO:0007669"/>
    <property type="project" value="TreeGrafter"/>
</dbReference>
<evidence type="ECO:0000256" key="1">
    <source>
        <dbReference type="ARBA" id="ARBA00034491"/>
    </source>
</evidence>
<evidence type="ECO:0000313" key="5">
    <source>
        <dbReference type="Proteomes" id="UP001485043"/>
    </source>
</evidence>
<dbReference type="GO" id="GO:0005634">
    <property type="term" value="C:nucleus"/>
    <property type="evidence" value="ECO:0007669"/>
    <property type="project" value="UniProtKB-SubCell"/>
</dbReference>
<protein>
    <recommendedName>
        <fullName evidence="2">26S proteasome complex subunit SEM1</fullName>
    </recommendedName>
</protein>
<evidence type="ECO:0000256" key="3">
    <source>
        <dbReference type="SAM" id="MobiDB-lite"/>
    </source>
</evidence>
<dbReference type="GO" id="GO:0006406">
    <property type="term" value="P:mRNA export from nucleus"/>
    <property type="evidence" value="ECO:0007669"/>
    <property type="project" value="UniProtKB-UniRule"/>
</dbReference>
<dbReference type="EMBL" id="JALJOV010000409">
    <property type="protein sequence ID" value="KAK9863955.1"/>
    <property type="molecule type" value="Genomic_DNA"/>
</dbReference>
<dbReference type="Proteomes" id="UP001485043">
    <property type="component" value="Unassembled WGS sequence"/>
</dbReference>
<name>A0AAW1T3U6_9CHLO</name>